<evidence type="ECO:0000313" key="2">
    <source>
        <dbReference type="EMBL" id="KAG5166002.1"/>
    </source>
</evidence>
<dbReference type="EMBL" id="JAFIQS010000002">
    <property type="protein sequence ID" value="KAG5173038.1"/>
    <property type="molecule type" value="Genomic_DNA"/>
</dbReference>
<reference evidence="3" key="1">
    <citation type="submission" date="2021-02" db="EMBL/GenBank/DDBJ databases">
        <title>Psilocybe cubensis genome.</title>
        <authorList>
            <person name="Mckernan K.J."/>
            <person name="Crawford S."/>
            <person name="Trippe A."/>
            <person name="Kane L.T."/>
            <person name="Mclaughlin S."/>
        </authorList>
    </citation>
    <scope>NUCLEOTIDE SEQUENCE [LARGE SCALE GENOMIC DNA]</scope>
    <source>
        <strain evidence="3">MGC-MH-2018</strain>
    </source>
</reference>
<feature type="region of interest" description="Disordered" evidence="1">
    <location>
        <begin position="354"/>
        <end position="376"/>
    </location>
</feature>
<sequence length="474" mass="52343">MSEAGQSVHDSRAPSPVPAPPANPPRAHITRAVPAAYAVLKSLPLPLKLARNKAIVAKNLERITKTANHSLDPAAFPMPGSPEASVISLSPDDEAQLRIPAIAKKYLDKDEIPDYLIAWLSEQDSLAREQKRSIEDSSIKDLPSSAEDRIAKRRCMQGSSLSIRDPMAPTVIAFPEIMFQTEKAQANLPLPFFTQKSLRYIIDNLASLPIKKSNSISPDSKALYILDIEKLTAKLGEELSLDFGSFMQAADQYTRFQRERASDDEWISIWTGHFSFWSSRPDSVALYPAWKVAEFKLRRDTHTFLQRFSVLDYETAFNHAISEYRQAQAAQSQVAALSSKLASLEESVSRFKSFSSNRRSGNSSSNTLFQSGNRSSTGPPICLLCAEVGHSLGSHPKDKVPAKFPDGKNAWAHSQDGKLLAPDNREICLSFNIRGPNNPTPCGHGTARSHICCFCGSKSHHAFSFTCRARPAYN</sequence>
<accession>A0A8H7Y8F4</accession>
<evidence type="ECO:0000256" key="1">
    <source>
        <dbReference type="SAM" id="MobiDB-lite"/>
    </source>
</evidence>
<feature type="compositionally biased region" description="Pro residues" evidence="1">
    <location>
        <begin position="15"/>
        <end position="24"/>
    </location>
</feature>
<gene>
    <name evidence="3" type="ORF">JR316_002543</name>
    <name evidence="2" type="ORF">JR316_009591</name>
</gene>
<feature type="compositionally biased region" description="Low complexity" evidence="1">
    <location>
        <begin position="354"/>
        <end position="366"/>
    </location>
</feature>
<feature type="region of interest" description="Disordered" evidence="1">
    <location>
        <begin position="1"/>
        <end position="27"/>
    </location>
</feature>
<dbReference type="OrthoDB" id="3018573at2759"/>
<feature type="compositionally biased region" description="Polar residues" evidence="1">
    <location>
        <begin position="367"/>
        <end position="376"/>
    </location>
</feature>
<proteinExistence type="predicted"/>
<dbReference type="EMBL" id="JAFIQS010000009">
    <property type="protein sequence ID" value="KAG5166002.1"/>
    <property type="molecule type" value="Genomic_DNA"/>
</dbReference>
<dbReference type="AlphaFoldDB" id="A0A8H7Y8F4"/>
<name>A0A8H7Y8F4_PSICU</name>
<comment type="caution">
    <text evidence="3">The sequence shown here is derived from an EMBL/GenBank/DDBJ whole genome shotgun (WGS) entry which is preliminary data.</text>
</comment>
<organism evidence="3">
    <name type="scientific">Psilocybe cubensis</name>
    <name type="common">Psychedelic mushroom</name>
    <name type="synonym">Stropharia cubensis</name>
    <dbReference type="NCBI Taxonomy" id="181762"/>
    <lineage>
        <taxon>Eukaryota</taxon>
        <taxon>Fungi</taxon>
        <taxon>Dikarya</taxon>
        <taxon>Basidiomycota</taxon>
        <taxon>Agaricomycotina</taxon>
        <taxon>Agaricomycetes</taxon>
        <taxon>Agaricomycetidae</taxon>
        <taxon>Agaricales</taxon>
        <taxon>Agaricineae</taxon>
        <taxon>Strophariaceae</taxon>
        <taxon>Psilocybe</taxon>
    </lineage>
</organism>
<protein>
    <submittedName>
        <fullName evidence="3">Uncharacterized protein</fullName>
    </submittedName>
</protein>
<evidence type="ECO:0000313" key="3">
    <source>
        <dbReference type="EMBL" id="KAG5173038.1"/>
    </source>
</evidence>